<dbReference type="InParanoid" id="D8QW92"/>
<feature type="region of interest" description="Disordered" evidence="4">
    <location>
        <begin position="1004"/>
        <end position="1171"/>
    </location>
</feature>
<dbReference type="eggNOG" id="KOG1248">
    <property type="taxonomic scope" value="Eukaryota"/>
</dbReference>
<feature type="region of interest" description="Disordered" evidence="4">
    <location>
        <begin position="1215"/>
        <end position="1247"/>
    </location>
</feature>
<dbReference type="InterPro" id="IPR012978">
    <property type="entry name" value="HEAT_RRP12"/>
</dbReference>
<dbReference type="AlphaFoldDB" id="D8QW92"/>
<dbReference type="Pfam" id="PF25772">
    <property type="entry name" value="HEAT_RRP12_N"/>
    <property type="match status" value="1"/>
</dbReference>
<dbReference type="SUPFAM" id="SSF48371">
    <property type="entry name" value="ARM repeat"/>
    <property type="match status" value="2"/>
</dbReference>
<dbReference type="Gramene" id="EFJ36593">
    <property type="protein sequence ID" value="EFJ36593"/>
    <property type="gene ID" value="SELMODRAFT_78845"/>
</dbReference>
<feature type="compositionally biased region" description="Polar residues" evidence="4">
    <location>
        <begin position="1024"/>
        <end position="1033"/>
    </location>
</feature>
<dbReference type="EMBL" id="GL377567">
    <property type="protein sequence ID" value="EFJ36593.1"/>
    <property type="molecule type" value="Genomic_DNA"/>
</dbReference>
<keyword evidence="8" id="KW-1185">Reference proteome</keyword>
<evidence type="ECO:0000313" key="8">
    <source>
        <dbReference type="Proteomes" id="UP000001514"/>
    </source>
</evidence>
<comment type="similarity">
    <text evidence="2">Belongs to the RRP12 family.</text>
</comment>
<dbReference type="STRING" id="88036.D8QW92"/>
<dbReference type="InterPro" id="IPR057860">
    <property type="entry name" value="HEAT_RRP12_N"/>
</dbReference>
<dbReference type="HOGENOM" id="CLU_003753_2_1_1"/>
<dbReference type="InterPro" id="IPR011989">
    <property type="entry name" value="ARM-like"/>
</dbReference>
<feature type="compositionally biased region" description="Basic and acidic residues" evidence="4">
    <location>
        <begin position="1089"/>
        <end position="1099"/>
    </location>
</feature>
<evidence type="ECO:0000259" key="6">
    <source>
        <dbReference type="Pfam" id="PF25772"/>
    </source>
</evidence>
<accession>D8QW92</accession>
<feature type="domain" description="RRP12 N-terminal HEAT" evidence="6">
    <location>
        <begin position="2"/>
        <end position="266"/>
    </location>
</feature>
<feature type="compositionally biased region" description="Basic residues" evidence="4">
    <location>
        <begin position="1034"/>
        <end position="1043"/>
    </location>
</feature>
<organism evidence="8">
    <name type="scientific">Selaginella moellendorffii</name>
    <name type="common">Spikemoss</name>
    <dbReference type="NCBI Taxonomy" id="88036"/>
    <lineage>
        <taxon>Eukaryota</taxon>
        <taxon>Viridiplantae</taxon>
        <taxon>Streptophyta</taxon>
        <taxon>Embryophyta</taxon>
        <taxon>Tracheophyta</taxon>
        <taxon>Lycopodiopsida</taxon>
        <taxon>Selaginellales</taxon>
        <taxon>Selaginellaceae</taxon>
        <taxon>Selaginella</taxon>
    </lineage>
</organism>
<feature type="compositionally biased region" description="Basic and acidic residues" evidence="4">
    <location>
        <begin position="1044"/>
        <end position="1063"/>
    </location>
</feature>
<dbReference type="PANTHER" id="PTHR48287">
    <property type="entry name" value="ARM REPEAT SUPERFAMILY PROTEIN"/>
    <property type="match status" value="1"/>
</dbReference>
<evidence type="ECO:0000256" key="2">
    <source>
        <dbReference type="ARBA" id="ARBA00007690"/>
    </source>
</evidence>
<dbReference type="InterPro" id="IPR052087">
    <property type="entry name" value="RRP12"/>
</dbReference>
<dbReference type="PANTHER" id="PTHR48287:SF1">
    <property type="entry name" value="ARM REPEAT SUPERFAMILY PROTEIN"/>
    <property type="match status" value="1"/>
</dbReference>
<dbReference type="GO" id="GO:0005730">
    <property type="term" value="C:nucleolus"/>
    <property type="evidence" value="ECO:0000318"/>
    <property type="project" value="GO_Central"/>
</dbReference>
<comment type="subcellular location">
    <subcellularLocation>
        <location evidence="1">Nucleus</location>
    </subcellularLocation>
</comment>
<feature type="domain" description="RRP12 HEAT" evidence="5">
    <location>
        <begin position="333"/>
        <end position="629"/>
    </location>
</feature>
<dbReference type="Gene3D" id="1.25.10.10">
    <property type="entry name" value="Leucine-rich Repeat Variant"/>
    <property type="match status" value="2"/>
</dbReference>
<gene>
    <name evidence="7" type="ORF">SELMODRAFT_78845</name>
</gene>
<feature type="compositionally biased region" description="Basic residues" evidence="4">
    <location>
        <begin position="1223"/>
        <end position="1235"/>
    </location>
</feature>
<name>D8QW92_SELML</name>
<feature type="compositionally biased region" description="Basic residues" evidence="4">
    <location>
        <begin position="1128"/>
        <end position="1137"/>
    </location>
</feature>
<evidence type="ECO:0000256" key="4">
    <source>
        <dbReference type="SAM" id="MobiDB-lite"/>
    </source>
</evidence>
<proteinExistence type="inferred from homology"/>
<evidence type="ECO:0000259" key="5">
    <source>
        <dbReference type="Pfam" id="PF08161"/>
    </source>
</evidence>
<evidence type="ECO:0000256" key="1">
    <source>
        <dbReference type="ARBA" id="ARBA00004123"/>
    </source>
</evidence>
<feature type="compositionally biased region" description="Polar residues" evidence="4">
    <location>
        <begin position="1237"/>
        <end position="1247"/>
    </location>
</feature>
<dbReference type="InterPro" id="IPR016024">
    <property type="entry name" value="ARM-type_fold"/>
</dbReference>
<dbReference type="OMA" id="YLTHSEP"/>
<evidence type="ECO:0000256" key="3">
    <source>
        <dbReference type="ARBA" id="ARBA00023242"/>
    </source>
</evidence>
<protein>
    <submittedName>
        <fullName evidence="7">Uncharacterized protein</fullName>
    </submittedName>
</protein>
<dbReference type="Pfam" id="PF08161">
    <property type="entry name" value="RRP12_HEAT"/>
    <property type="match status" value="1"/>
</dbReference>
<keyword evidence="3" id="KW-0539">Nucleus</keyword>
<evidence type="ECO:0000313" key="7">
    <source>
        <dbReference type="EMBL" id="EFJ36593.1"/>
    </source>
</evidence>
<dbReference type="Proteomes" id="UP000001514">
    <property type="component" value="Unassembled WGS sequence"/>
</dbReference>
<reference evidence="7 8" key="1">
    <citation type="journal article" date="2011" name="Science">
        <title>The Selaginella genome identifies genetic changes associated with the evolution of vascular plants.</title>
        <authorList>
            <person name="Banks J.A."/>
            <person name="Nishiyama T."/>
            <person name="Hasebe M."/>
            <person name="Bowman J.L."/>
            <person name="Gribskov M."/>
            <person name="dePamphilis C."/>
            <person name="Albert V.A."/>
            <person name="Aono N."/>
            <person name="Aoyama T."/>
            <person name="Ambrose B.A."/>
            <person name="Ashton N.W."/>
            <person name="Axtell M.J."/>
            <person name="Barker E."/>
            <person name="Barker M.S."/>
            <person name="Bennetzen J.L."/>
            <person name="Bonawitz N.D."/>
            <person name="Chapple C."/>
            <person name="Cheng C."/>
            <person name="Correa L.G."/>
            <person name="Dacre M."/>
            <person name="DeBarry J."/>
            <person name="Dreyer I."/>
            <person name="Elias M."/>
            <person name="Engstrom E.M."/>
            <person name="Estelle M."/>
            <person name="Feng L."/>
            <person name="Finet C."/>
            <person name="Floyd S.K."/>
            <person name="Frommer W.B."/>
            <person name="Fujita T."/>
            <person name="Gramzow L."/>
            <person name="Gutensohn M."/>
            <person name="Harholt J."/>
            <person name="Hattori M."/>
            <person name="Heyl A."/>
            <person name="Hirai T."/>
            <person name="Hiwatashi Y."/>
            <person name="Ishikawa M."/>
            <person name="Iwata M."/>
            <person name="Karol K.G."/>
            <person name="Koehler B."/>
            <person name="Kolukisaoglu U."/>
            <person name="Kubo M."/>
            <person name="Kurata T."/>
            <person name="Lalonde S."/>
            <person name="Li K."/>
            <person name="Li Y."/>
            <person name="Litt A."/>
            <person name="Lyons E."/>
            <person name="Manning G."/>
            <person name="Maruyama T."/>
            <person name="Michael T.P."/>
            <person name="Mikami K."/>
            <person name="Miyazaki S."/>
            <person name="Morinaga S."/>
            <person name="Murata T."/>
            <person name="Mueller-Roeber B."/>
            <person name="Nelson D.R."/>
            <person name="Obara M."/>
            <person name="Oguri Y."/>
            <person name="Olmstead R.G."/>
            <person name="Onodera N."/>
            <person name="Petersen B.L."/>
            <person name="Pils B."/>
            <person name="Prigge M."/>
            <person name="Rensing S.A."/>
            <person name="Riano-Pachon D.M."/>
            <person name="Roberts A.W."/>
            <person name="Sato Y."/>
            <person name="Scheller H.V."/>
            <person name="Schulz B."/>
            <person name="Schulz C."/>
            <person name="Shakirov E.V."/>
            <person name="Shibagaki N."/>
            <person name="Shinohara N."/>
            <person name="Shippen D.E."/>
            <person name="Soerensen I."/>
            <person name="Sotooka R."/>
            <person name="Sugimoto N."/>
            <person name="Sugita M."/>
            <person name="Sumikawa N."/>
            <person name="Tanurdzic M."/>
            <person name="Theissen G."/>
            <person name="Ulvskov P."/>
            <person name="Wakazuki S."/>
            <person name="Weng J.K."/>
            <person name="Willats W.W."/>
            <person name="Wipf D."/>
            <person name="Wolf P.G."/>
            <person name="Yang L."/>
            <person name="Zimmer A.D."/>
            <person name="Zhu Q."/>
            <person name="Mitros T."/>
            <person name="Hellsten U."/>
            <person name="Loque D."/>
            <person name="Otillar R."/>
            <person name="Salamov A."/>
            <person name="Schmutz J."/>
            <person name="Shapiro H."/>
            <person name="Lindquist E."/>
            <person name="Lucas S."/>
            <person name="Rokhsar D."/>
            <person name="Grigoriev I.V."/>
        </authorList>
    </citation>
    <scope>NUCLEOTIDE SEQUENCE [LARGE SCALE GENOMIC DNA]</scope>
</reference>
<sequence length="1247" mass="137040">MEEEEEDVGRALLNRFHNSPAPEHKQLLAVVSAVMEVLKEQGLPLIPTAYFAATMAPLEQQCNAGAVDGADTTAFLTFLATLLPKLPASVLRSTSGKALVVLDKVLGDAKLPAATAKPALSCIECILCAADRSSWPALAGSFQLLLKFCVDMRPKVRRRAYLCAAQVLSSFHGSAALDKASDLVASSFEECASPFLAKGKSNEDAAAGALKLLHMIGAMRLLLPAMSPKTIARVLPSVTLLITLKQSLVTRNVLNVLLSLGRRSRTGVSSAALVGVIRAVLSLVTADNRDVDEVMTAVHVIEQGLSNLYAIDPKLCAGQLPAPFDAITDLFASEQEEVVFGAAECLRGLADRFIDGAMLRQLETDPVAIESICSSVERSLSYEYSGAWDKALLVVSALFQKMGEASFRFMKGIVKVLAELQKLRDEDLPYFTFDTLLQLHNSFGAAVVAMGPERFLELLPLDMDATQLDKARIWLIPILKQHLVGARLKYFATTIGPLAENLAVKAHERSLQLSGAPAKNAEACAQALWALLPSFCNYPVDTKDSFQVIAKLLGESMRKYPDLRGVISSSIQTLIKQNKSICDANDGMDVDLDAKEKACYSKDIASANLSAISAFSDKFLPLLFNIFCESPPEKRGELQAAIGAFASISSKATVQKFFRTVMEKLLEATKDTNAKERRCMFMDLALSLVGGLDHKGLSALFAVAKPALQDPDSGVQKKGYKVLAGILKEHTDFLSSKEQEIFEVIVEATSACQSSAKQYRVACLQLLILHLVQQGDENTNDYIAFLLKESVLALKENNKKTRDGAYELLIGIGNGLLQVSDEKLVQFFRKLVGCSAVTGSAGEPHVISAALSAISRMVYEFPAELKGEIHRYLPSAFYLLRNYKSREVIKSVLGLLKVIVAMMSKEELMPRLSEMVEAMMVWSEDPKNRFKAKVVRGILEKLLKKCGFEAVSAVMPKEHAKHLVNIRKVLDSKKRSIIDGEDDKRSHFTRATTTRRSKWKHTDIFSDSDEDNDGDDESEGATAFTRSKATTASRSKKLPKQKRRLPEDERGRDEPLDLLDVSKTRAALSTLGKPKKSQAESDEDMDFDPDGRLIVEERQPQQQQQQGRASKRPRDEEEEGEEEEFGRSKKGAKKRGKVAAENQKKRSTGWSYKGDEYVNKKGAGGDVKRDGKLEPYAYWPLDAKLLNRRGEKKAAARKGMESVFKVTKKLEGLSVNKALGGIQKKRKKQHNKAHKSGANSKSARSKR</sequence>
<feature type="compositionally biased region" description="Acidic residues" evidence="4">
    <location>
        <begin position="1006"/>
        <end position="1019"/>
    </location>
</feature>
<dbReference type="GO" id="GO:0003723">
    <property type="term" value="F:RNA binding"/>
    <property type="evidence" value="ECO:0000318"/>
    <property type="project" value="GO_Central"/>
</dbReference>
<dbReference type="FunCoup" id="D8QW92">
    <property type="interactions" value="3587"/>
</dbReference>
<dbReference type="KEGG" id="smo:SELMODRAFT_78845"/>